<feature type="domain" description="Tripartite ATP-independent periplasmic transporters DctQ component" evidence="8">
    <location>
        <begin position="60"/>
        <end position="172"/>
    </location>
</feature>
<name>A0A0P1EV46_9RHOB</name>
<feature type="transmembrane region" description="Helical" evidence="7">
    <location>
        <begin position="74"/>
        <end position="95"/>
    </location>
</feature>
<comment type="subunit">
    <text evidence="7">The complex comprises the extracytoplasmic solute receptor protein and the two transmembrane proteins.</text>
</comment>
<organism evidence="9 10">
    <name type="scientific">Thalassobacter stenotrophicus</name>
    <dbReference type="NCBI Taxonomy" id="266809"/>
    <lineage>
        <taxon>Bacteria</taxon>
        <taxon>Pseudomonadati</taxon>
        <taxon>Pseudomonadota</taxon>
        <taxon>Alphaproteobacteria</taxon>
        <taxon>Rhodobacterales</taxon>
        <taxon>Roseobacteraceae</taxon>
        <taxon>Thalassobacter</taxon>
    </lineage>
</organism>
<comment type="function">
    <text evidence="7">Part of the tripartite ATP-independent periplasmic (TRAP) transport system.</text>
</comment>
<evidence type="ECO:0000256" key="5">
    <source>
        <dbReference type="ARBA" id="ARBA00022989"/>
    </source>
</evidence>
<evidence type="ECO:0000256" key="3">
    <source>
        <dbReference type="ARBA" id="ARBA00022475"/>
    </source>
</evidence>
<evidence type="ECO:0000256" key="1">
    <source>
        <dbReference type="ARBA" id="ARBA00004651"/>
    </source>
</evidence>
<evidence type="ECO:0000256" key="6">
    <source>
        <dbReference type="ARBA" id="ARBA00023136"/>
    </source>
</evidence>
<comment type="subcellular location">
    <subcellularLocation>
        <location evidence="7">Cell inner membrane</location>
        <topology evidence="7">Multi-pass membrane protein</topology>
    </subcellularLocation>
    <subcellularLocation>
        <location evidence="1">Cell membrane</location>
        <topology evidence="1">Multi-pass membrane protein</topology>
    </subcellularLocation>
</comment>
<keyword evidence="6 7" id="KW-0472">Membrane</keyword>
<evidence type="ECO:0000256" key="4">
    <source>
        <dbReference type="ARBA" id="ARBA00022692"/>
    </source>
</evidence>
<feature type="transmembrane region" description="Helical" evidence="7">
    <location>
        <begin position="107"/>
        <end position="127"/>
    </location>
</feature>
<comment type="similarity">
    <text evidence="7">Belongs to the TRAP transporter small permease family.</text>
</comment>
<reference evidence="9 10" key="1">
    <citation type="submission" date="2015-09" db="EMBL/GenBank/DDBJ databases">
        <authorList>
            <consortium name="Swine Surveillance"/>
        </authorList>
    </citation>
    <scope>NUCLEOTIDE SEQUENCE [LARGE SCALE GENOMIC DNA]</scope>
    <source>
        <strain evidence="9 10">CECT 5294</strain>
    </source>
</reference>
<dbReference type="AlphaFoldDB" id="A0A0P1EV46"/>
<evidence type="ECO:0000259" key="8">
    <source>
        <dbReference type="Pfam" id="PF04290"/>
    </source>
</evidence>
<dbReference type="RefSeq" id="WP_306434187.1">
    <property type="nucleotide sequence ID" value="NZ_CYRX01000006.1"/>
</dbReference>
<keyword evidence="2 7" id="KW-0813">Transport</keyword>
<dbReference type="Pfam" id="PF04290">
    <property type="entry name" value="DctQ"/>
    <property type="match status" value="1"/>
</dbReference>
<evidence type="ECO:0000313" key="9">
    <source>
        <dbReference type="EMBL" id="CUH58832.1"/>
    </source>
</evidence>
<sequence length="189" mass="20369">MMHRAMMTVCRAMALVGGLVLIALITLVCVSIMGRALNGVLHGMGDFALAKTLLNLGIGPVTGDFELVEAGMAFAIFAFLPLCQITGAHASVDIFTSKLPPWGLRVLKAAIEVLFATVLIIIALQLYEGTQSKMRSGQTTFLLQFPIWWAYLASLFAASLAALVACYMVVLRFWAVLTADESLLETDAQ</sequence>
<proteinExistence type="inferred from homology"/>
<feature type="transmembrane region" description="Helical" evidence="7">
    <location>
        <begin position="147"/>
        <end position="170"/>
    </location>
</feature>
<accession>A0A0P1EV46</accession>
<keyword evidence="3" id="KW-1003">Cell membrane</keyword>
<dbReference type="Proteomes" id="UP000051298">
    <property type="component" value="Unassembled WGS sequence"/>
</dbReference>
<evidence type="ECO:0000256" key="7">
    <source>
        <dbReference type="RuleBase" id="RU369079"/>
    </source>
</evidence>
<keyword evidence="5 7" id="KW-1133">Transmembrane helix</keyword>
<evidence type="ECO:0000313" key="10">
    <source>
        <dbReference type="Proteomes" id="UP000051298"/>
    </source>
</evidence>
<dbReference type="GO" id="GO:0005886">
    <property type="term" value="C:plasma membrane"/>
    <property type="evidence" value="ECO:0007669"/>
    <property type="project" value="UniProtKB-SubCell"/>
</dbReference>
<evidence type="ECO:0000256" key="2">
    <source>
        <dbReference type="ARBA" id="ARBA00022448"/>
    </source>
</evidence>
<gene>
    <name evidence="9" type="ORF">THS5294_00112</name>
</gene>
<keyword evidence="7" id="KW-0997">Cell inner membrane</keyword>
<keyword evidence="4 7" id="KW-0812">Transmembrane</keyword>
<protein>
    <recommendedName>
        <fullName evidence="7">TRAP transporter small permease protein</fullName>
    </recommendedName>
</protein>
<dbReference type="EMBL" id="CYRX01000006">
    <property type="protein sequence ID" value="CUH58832.1"/>
    <property type="molecule type" value="Genomic_DNA"/>
</dbReference>
<dbReference type="InterPro" id="IPR055348">
    <property type="entry name" value="DctQ"/>
</dbReference>
<dbReference type="GO" id="GO:0022857">
    <property type="term" value="F:transmembrane transporter activity"/>
    <property type="evidence" value="ECO:0007669"/>
    <property type="project" value="UniProtKB-UniRule"/>
</dbReference>
<comment type="caution">
    <text evidence="7">Lacks conserved residue(s) required for the propagation of feature annotation.</text>
</comment>